<comment type="subcellular location">
    <subcellularLocation>
        <location evidence="1">Membrane</location>
        <topology evidence="1">Single-pass membrane protein</topology>
    </subcellularLocation>
</comment>
<accession>A0A7N0V091</accession>
<keyword evidence="2 7" id="KW-0812">Transmembrane</keyword>
<dbReference type="Gramene" id="Kaladp0095s0601.1.v1.1">
    <property type="protein sequence ID" value="Kaladp0095s0601.1.v1.1"/>
    <property type="gene ID" value="Kaladp0095s0601.v1.1"/>
</dbReference>
<dbReference type="PANTHER" id="PTHR31448">
    <property type="entry name" value="MYOSIN-BINDING PROTEIN 2"/>
    <property type="match status" value="1"/>
</dbReference>
<dbReference type="InterPro" id="IPR007656">
    <property type="entry name" value="GTD-bd"/>
</dbReference>
<dbReference type="Pfam" id="PF04576">
    <property type="entry name" value="Zein-binding"/>
    <property type="match status" value="1"/>
</dbReference>
<dbReference type="InterPro" id="IPR039306">
    <property type="entry name" value="MYOB"/>
</dbReference>
<dbReference type="GO" id="GO:0080115">
    <property type="term" value="F:myosin XI tail binding"/>
    <property type="evidence" value="ECO:0007669"/>
    <property type="project" value="UniProtKB-ARBA"/>
</dbReference>
<dbReference type="OMA" id="YNESICN"/>
<feature type="domain" description="GTD-binding" evidence="8">
    <location>
        <begin position="336"/>
        <end position="434"/>
    </location>
</feature>
<feature type="coiled-coil region" evidence="5">
    <location>
        <begin position="370"/>
        <end position="436"/>
    </location>
</feature>
<evidence type="ECO:0000313" key="9">
    <source>
        <dbReference type="EnsemblPlants" id="Kaladp0095s0601.1.v1.1"/>
    </source>
</evidence>
<evidence type="ECO:0000256" key="3">
    <source>
        <dbReference type="ARBA" id="ARBA00022989"/>
    </source>
</evidence>
<dbReference type="GO" id="GO:0016020">
    <property type="term" value="C:membrane"/>
    <property type="evidence" value="ECO:0007669"/>
    <property type="project" value="UniProtKB-SubCell"/>
</dbReference>
<organism evidence="9 10">
    <name type="scientific">Kalanchoe fedtschenkoi</name>
    <name type="common">Lavender scallops</name>
    <name type="synonym">South American air plant</name>
    <dbReference type="NCBI Taxonomy" id="63787"/>
    <lineage>
        <taxon>Eukaryota</taxon>
        <taxon>Viridiplantae</taxon>
        <taxon>Streptophyta</taxon>
        <taxon>Embryophyta</taxon>
        <taxon>Tracheophyta</taxon>
        <taxon>Spermatophyta</taxon>
        <taxon>Magnoliopsida</taxon>
        <taxon>eudicotyledons</taxon>
        <taxon>Gunneridae</taxon>
        <taxon>Pentapetalae</taxon>
        <taxon>Saxifragales</taxon>
        <taxon>Crassulaceae</taxon>
        <taxon>Kalanchoe</taxon>
    </lineage>
</organism>
<dbReference type="PROSITE" id="PS51775">
    <property type="entry name" value="GTD_BINDING"/>
    <property type="match status" value="1"/>
</dbReference>
<name>A0A7N0V091_KALFE</name>
<dbReference type="Proteomes" id="UP000594263">
    <property type="component" value="Unplaced"/>
</dbReference>
<feature type="region of interest" description="Disordered" evidence="6">
    <location>
        <begin position="447"/>
        <end position="487"/>
    </location>
</feature>
<keyword evidence="4 7" id="KW-0472">Membrane</keyword>
<evidence type="ECO:0000256" key="6">
    <source>
        <dbReference type="SAM" id="MobiDB-lite"/>
    </source>
</evidence>
<dbReference type="PANTHER" id="PTHR31448:SF9">
    <property type="entry name" value="MYOSIN-BINDING PROTEIN 6-RELATED"/>
    <property type="match status" value="1"/>
</dbReference>
<keyword evidence="5" id="KW-0175">Coiled coil</keyword>
<reference evidence="9" key="1">
    <citation type="submission" date="2021-01" db="UniProtKB">
        <authorList>
            <consortium name="EnsemblPlants"/>
        </authorList>
    </citation>
    <scope>IDENTIFICATION</scope>
</reference>
<proteinExistence type="predicted"/>
<evidence type="ECO:0000256" key="4">
    <source>
        <dbReference type="ARBA" id="ARBA00023136"/>
    </source>
</evidence>
<protein>
    <recommendedName>
        <fullName evidence="8">GTD-binding domain-containing protein</fullName>
    </recommendedName>
</protein>
<keyword evidence="10" id="KW-1185">Reference proteome</keyword>
<keyword evidence="3 7" id="KW-1133">Transmembrane helix</keyword>
<evidence type="ECO:0000256" key="2">
    <source>
        <dbReference type="ARBA" id="ARBA00022692"/>
    </source>
</evidence>
<sequence>MASRTIMQYVEQEWGIFPHFVIFAILEWIMIFILFIDGILAFIATLFAKSFGLPAPCVFCTRFDTICVRKRTGFCHNESACNRTGFCYNESACDIHRKEISHLAYCHVHKKLSDIRRMCEGCLLSFATEKESDCDTYKSLVGLLQKDAATLLEDEMPKFVRPRRRAEDGSHAGFYQCSCCGSRLKAKLAHSKATDGADSKRKLLRQVSRLAKAPLPSPRTPFKPSMKEEMDTLELPHIKYMELKLNAANEDEYASNATISGKEDAKAAAMPLLTESDDLNDTPTFSKGNKFFGIPLTDSASSSPKWGTNRTLRKSPFEKSEISSDLADGNTAMDDIILHHLKRQVRLDRKSLIDMYMELDEERSASAVAANNAMAMITRLQAEKAAIQMEALQYQRLMEEQAEYDQENFQAMKDLVTKKEEEIKGLEVELDIYRERYGFISDEDVRERQEQQAGSRYQQLKCDSFSERSESVRSSQSISQEAEDGHS</sequence>
<evidence type="ECO:0000256" key="7">
    <source>
        <dbReference type="SAM" id="Phobius"/>
    </source>
</evidence>
<evidence type="ECO:0000256" key="1">
    <source>
        <dbReference type="ARBA" id="ARBA00004167"/>
    </source>
</evidence>
<evidence type="ECO:0000259" key="8">
    <source>
        <dbReference type="PROSITE" id="PS51775"/>
    </source>
</evidence>
<evidence type="ECO:0000256" key="5">
    <source>
        <dbReference type="SAM" id="Coils"/>
    </source>
</evidence>
<evidence type="ECO:0000313" key="10">
    <source>
        <dbReference type="Proteomes" id="UP000594263"/>
    </source>
</evidence>
<dbReference type="EnsemblPlants" id="Kaladp0095s0601.1.v1.1">
    <property type="protein sequence ID" value="Kaladp0095s0601.1.v1.1"/>
    <property type="gene ID" value="Kaladp0095s0601.v1.1"/>
</dbReference>
<dbReference type="AlphaFoldDB" id="A0A7N0V091"/>
<feature type="transmembrane region" description="Helical" evidence="7">
    <location>
        <begin position="20"/>
        <end position="47"/>
    </location>
</feature>